<evidence type="ECO:0000259" key="2">
    <source>
        <dbReference type="Pfam" id="PF14630"/>
    </source>
</evidence>
<dbReference type="Pfam" id="PF14630">
    <property type="entry name" value="ORC5_C"/>
    <property type="match status" value="1"/>
</dbReference>
<dbReference type="HOGENOM" id="CLU_531010_0_0_1"/>
<protein>
    <recommendedName>
        <fullName evidence="2">Origin recognition complex subunit 5 C-terminal domain-containing protein</fullName>
    </recommendedName>
</protein>
<dbReference type="GO" id="GO:0003688">
    <property type="term" value="F:DNA replication origin binding"/>
    <property type="evidence" value="ECO:0007669"/>
    <property type="project" value="TreeGrafter"/>
</dbReference>
<dbReference type="GO" id="GO:0005664">
    <property type="term" value="C:nuclear origin of replication recognition complex"/>
    <property type="evidence" value="ECO:0007669"/>
    <property type="project" value="TreeGrafter"/>
</dbReference>
<dbReference type="InterPro" id="IPR047088">
    <property type="entry name" value="ORC5_C"/>
</dbReference>
<dbReference type="EMBL" id="ALBS01000327">
    <property type="protein sequence ID" value="EJT45405.1"/>
    <property type="molecule type" value="Genomic_DNA"/>
</dbReference>
<sequence length="527" mass="58292">MSGAGAMDTLSTLLSFPSAPPFIYLHHPHHPTTAIKPQLPERCSVARLDAIEHHSAKLFYAGALAKVSAALAVTRKTGIRHDPGGDGREVLMWDAFAKGLRSLWAKHAGKGKSPSKGDEDEGQVVLIITKAERLRGVLGPGWTALTRVNELMPWDELRPPRADAPEPVHIYYEPMQRAEVVRLLNQSSTHPLYPHFIDLLLAAMGNLAPHSPPSDYDYVASALWPLYTATLPPHAEMNLLGKEYPEGETPPPLVINNKLLTDLKHQLSLPLAAAIENVLPRAVGRQQFIDALMPVDAAGNPRPIAQRSIPRPPGLELPIAARFLVLAAYCASYNPAKSDLRLFGRGTGPDGKRKRGGGTRRAGYGRTRVGKVPQRLLGPKAFPLDRLLAMFASLYAEHGPRPPELELDTLDESDGEDTPQRPRDDGNVFAAGHYVTAAEAERKARRKRDREIELEEDWEDYVDHLTFSVKLWQLIPELEGMGLLKRTSPVDRLDNVMLRCEVDYDTARDLAQGLKVTLDEYLYEAAM</sequence>
<proteinExistence type="predicted"/>
<feature type="domain" description="Origin recognition complex subunit 5 C-terminal" evidence="2">
    <location>
        <begin position="317"/>
        <end position="522"/>
    </location>
</feature>
<dbReference type="PANTHER" id="PTHR12705:SF0">
    <property type="entry name" value="ORIGIN RECOGNITION COMPLEX SUBUNIT 5"/>
    <property type="match status" value="1"/>
</dbReference>
<evidence type="ECO:0000256" key="1">
    <source>
        <dbReference type="SAM" id="MobiDB-lite"/>
    </source>
</evidence>
<organism evidence="3 4">
    <name type="scientific">Trichosporon asahii var. asahii (strain ATCC 90039 / CBS 2479 / JCM 2466 / KCTC 7840 / NBRC 103889/ NCYC 2677 / UAMH 7654)</name>
    <name type="common">Yeast</name>
    <dbReference type="NCBI Taxonomy" id="1186058"/>
    <lineage>
        <taxon>Eukaryota</taxon>
        <taxon>Fungi</taxon>
        <taxon>Dikarya</taxon>
        <taxon>Basidiomycota</taxon>
        <taxon>Agaricomycotina</taxon>
        <taxon>Tremellomycetes</taxon>
        <taxon>Trichosporonales</taxon>
        <taxon>Trichosporonaceae</taxon>
        <taxon>Trichosporon</taxon>
    </lineage>
</organism>
<gene>
    <name evidence="3" type="ORF">A1Q1_06168</name>
</gene>
<dbReference type="PANTHER" id="PTHR12705">
    <property type="entry name" value="ORIGIN RECOGNITION COMPLEX SUBUNIT 5"/>
    <property type="match status" value="1"/>
</dbReference>
<evidence type="ECO:0000313" key="3">
    <source>
        <dbReference type="EMBL" id="EJT45405.1"/>
    </source>
</evidence>
<comment type="caution">
    <text evidence="3">The sequence shown here is derived from an EMBL/GenBank/DDBJ whole genome shotgun (WGS) entry which is preliminary data.</text>
</comment>
<dbReference type="GO" id="GO:0006270">
    <property type="term" value="P:DNA replication initiation"/>
    <property type="evidence" value="ECO:0007669"/>
    <property type="project" value="TreeGrafter"/>
</dbReference>
<dbReference type="RefSeq" id="XP_014176852.1">
    <property type="nucleotide sequence ID" value="XM_014321377.1"/>
</dbReference>
<name>J4U5U2_TRIAS</name>
<dbReference type="Proteomes" id="UP000002748">
    <property type="component" value="Unassembled WGS sequence"/>
</dbReference>
<reference evidence="3 4" key="1">
    <citation type="journal article" date="2012" name="Eukaryot. Cell">
        <title>Draft genome sequence of CBS 2479, the standard type strain of Trichosporon asahii.</title>
        <authorList>
            <person name="Yang R.Y."/>
            <person name="Li H.T."/>
            <person name="Zhu H."/>
            <person name="Zhou G.P."/>
            <person name="Wang M."/>
            <person name="Wang L."/>
        </authorList>
    </citation>
    <scope>NUCLEOTIDE SEQUENCE [LARGE SCALE GENOMIC DNA]</scope>
    <source>
        <strain evidence="4">ATCC 90039 / CBS 2479 / JCM 2466 / KCTC 7840 / NCYC 2677 / UAMH 7654</strain>
    </source>
</reference>
<dbReference type="KEGG" id="tasa:A1Q1_06168"/>
<dbReference type="AlphaFoldDB" id="J4U5U2"/>
<feature type="compositionally biased region" description="Acidic residues" evidence="1">
    <location>
        <begin position="405"/>
        <end position="417"/>
    </location>
</feature>
<dbReference type="GeneID" id="25989680"/>
<dbReference type="OrthoDB" id="365981at2759"/>
<evidence type="ECO:0000313" key="4">
    <source>
        <dbReference type="Proteomes" id="UP000002748"/>
    </source>
</evidence>
<feature type="region of interest" description="Disordered" evidence="1">
    <location>
        <begin position="402"/>
        <end position="426"/>
    </location>
</feature>
<dbReference type="InterPro" id="IPR020796">
    <property type="entry name" value="ORC5"/>
</dbReference>
<dbReference type="VEuPathDB" id="FungiDB:A1Q1_06168"/>
<feature type="region of interest" description="Disordered" evidence="1">
    <location>
        <begin position="342"/>
        <end position="367"/>
    </location>
</feature>
<accession>J4U5U2</accession>